<evidence type="ECO:0000313" key="2">
    <source>
        <dbReference type="Proteomes" id="UP000240569"/>
    </source>
</evidence>
<accession>A0A2R6A7Z3</accession>
<organism evidence="1 2">
    <name type="scientific">Candidatus Marsarchaeota G1 archaeon BE_D</name>
    <dbReference type="NCBI Taxonomy" id="1978156"/>
    <lineage>
        <taxon>Archaea</taxon>
        <taxon>Candidatus Marsarchaeota</taxon>
        <taxon>Candidatus Marsarchaeota group 1</taxon>
    </lineage>
</organism>
<proteinExistence type="predicted"/>
<comment type="caution">
    <text evidence="1">The sequence shown here is derived from an EMBL/GenBank/DDBJ whole genome shotgun (WGS) entry which is preliminary data.</text>
</comment>
<protein>
    <submittedName>
        <fullName evidence="1">Uncharacterized protein</fullName>
    </submittedName>
</protein>
<dbReference type="EMBL" id="NEXD01000148">
    <property type="protein sequence ID" value="PSN82516.1"/>
    <property type="molecule type" value="Genomic_DNA"/>
</dbReference>
<reference evidence="1 2" key="1">
    <citation type="submission" date="2017-04" db="EMBL/GenBank/DDBJ databases">
        <title>Novel microbial lineages endemic to geothermal iron-oxide mats fill important gaps in the evolutionary history of Archaea.</title>
        <authorList>
            <person name="Jay Z.J."/>
            <person name="Beam J.P."/>
            <person name="Dlakic M."/>
            <person name="Rusch D.B."/>
            <person name="Kozubal M.A."/>
            <person name="Inskeep W.P."/>
        </authorList>
    </citation>
    <scope>NUCLEOTIDE SEQUENCE [LARGE SCALE GENOMIC DNA]</scope>
    <source>
        <strain evidence="1">BE_D</strain>
    </source>
</reference>
<dbReference type="Proteomes" id="UP000240569">
    <property type="component" value="Unassembled WGS sequence"/>
</dbReference>
<evidence type="ECO:0000313" key="1">
    <source>
        <dbReference type="EMBL" id="PSN82516.1"/>
    </source>
</evidence>
<name>A0A2R6A7Z3_9ARCH</name>
<gene>
    <name evidence="1" type="ORF">B9Q02_11610</name>
</gene>
<sequence length="71" mass="8481">MSKLLLVGAKKNYNAEFFYFKAFSSLGYEVLQLNPYEGVRHSLLSRFVHTRTSYLKPRFFPWVIPNKQSYR</sequence>
<dbReference type="AlphaFoldDB" id="A0A2R6A7Z3"/>